<dbReference type="InterPro" id="IPR036629">
    <property type="entry name" value="YjbJ_sf"/>
</dbReference>
<sequence>MMMKTFPWVAAAAGVALAAYFLKNMPVPQHATGSNDVEDAARKTSVWGSKQRVTGKGRGLIGSLKQGVGRATGNQELQDQGAIDHIGGAVQDAAGELAQAAGQTLHDFNR</sequence>
<dbReference type="OrthoDB" id="120986at2"/>
<evidence type="ECO:0000313" key="3">
    <source>
        <dbReference type="Proteomes" id="UP000236728"/>
    </source>
</evidence>
<dbReference type="SUPFAM" id="SSF69047">
    <property type="entry name" value="Hypothetical protein YjbJ"/>
    <property type="match status" value="1"/>
</dbReference>
<dbReference type="AlphaFoldDB" id="A0A1H5XRM9"/>
<name>A0A1H5XRM9_9BACT</name>
<dbReference type="EMBL" id="FNVA01000003">
    <property type="protein sequence ID" value="SEG14312.1"/>
    <property type="molecule type" value="Genomic_DNA"/>
</dbReference>
<feature type="chain" id="PRO_5009289760" evidence="1">
    <location>
        <begin position="19"/>
        <end position="110"/>
    </location>
</feature>
<keyword evidence="3" id="KW-1185">Reference proteome</keyword>
<proteinExistence type="predicted"/>
<dbReference type="RefSeq" id="WP_103932862.1">
    <property type="nucleotide sequence ID" value="NZ_FNVA01000003.1"/>
</dbReference>
<organism evidence="2 3">
    <name type="scientific">Bryocella elongata</name>
    <dbReference type="NCBI Taxonomy" id="863522"/>
    <lineage>
        <taxon>Bacteria</taxon>
        <taxon>Pseudomonadati</taxon>
        <taxon>Acidobacteriota</taxon>
        <taxon>Terriglobia</taxon>
        <taxon>Terriglobales</taxon>
        <taxon>Acidobacteriaceae</taxon>
        <taxon>Bryocella</taxon>
    </lineage>
</organism>
<accession>A0A1H5XRM9</accession>
<evidence type="ECO:0000256" key="1">
    <source>
        <dbReference type="SAM" id="SignalP"/>
    </source>
</evidence>
<evidence type="ECO:0000313" key="2">
    <source>
        <dbReference type="EMBL" id="SEG14312.1"/>
    </source>
</evidence>
<feature type="signal peptide" evidence="1">
    <location>
        <begin position="1"/>
        <end position="18"/>
    </location>
</feature>
<dbReference type="Proteomes" id="UP000236728">
    <property type="component" value="Unassembled WGS sequence"/>
</dbReference>
<reference evidence="2 3" key="1">
    <citation type="submission" date="2016-10" db="EMBL/GenBank/DDBJ databases">
        <authorList>
            <person name="de Groot N.N."/>
        </authorList>
    </citation>
    <scope>NUCLEOTIDE SEQUENCE [LARGE SCALE GENOMIC DNA]</scope>
    <source>
        <strain evidence="2 3">DSM 22489</strain>
    </source>
</reference>
<protein>
    <submittedName>
        <fullName evidence="2">Uncharacterized conserved protein YjbJ, UPF0337 family</fullName>
    </submittedName>
</protein>
<keyword evidence="1" id="KW-0732">Signal</keyword>
<gene>
    <name evidence="2" type="ORF">SAMN05421819_1939</name>
</gene>